<feature type="compositionally biased region" description="Polar residues" evidence="7">
    <location>
        <begin position="1"/>
        <end position="16"/>
    </location>
</feature>
<dbReference type="InterPro" id="IPR050389">
    <property type="entry name" value="LysR-type_TF"/>
</dbReference>
<dbReference type="GO" id="GO:0016757">
    <property type="term" value="F:glycosyltransferase activity"/>
    <property type="evidence" value="ECO:0007669"/>
    <property type="project" value="UniProtKB-KW"/>
</dbReference>
<sequence length="493" mass="51917">MAGRSGTTGAAMTQRNRAAGEPPEPQDGLPVSPLARLRLLVALDALLVEGSVSGAAASLGLSTPAMSRMLGQLRTMYGDDLLRRAGGRMVPTARAGELRLRLRALVSDAEALMRPDPAPAPAPPLKLSMPQHPPLARQDHLLPEGQPDSATITRHLFSIGHNHPPQERLARYIATIGAGRGRTRPLDETEAADAFGIVLDGEADPIQIGALLVALQYRGVTTAELVGMARAARRGFPPPTGAEGAPDLDWPAYRSPRNRRPPWFLLAAKLLAGGGHRVLLHGFSDGLFDPVLKALDIPVALSLPEARAALSQGSCAFLPLSAVEPQVQALLNLYRLFEMRAPVNLVVQLLNPLGAGASVFGVPSAGNARLHGEAAAQLGWSRSLSVESHRDVAQATPHRMMKLVLTGAGETREIGVPPGDAGTPQSQPPGYDVADLCAAVWSGALRDPAALATVLDTAALGLMAISAEGPDMAGARRMAAELWERRSTAQRRV</sequence>
<dbReference type="Proteomes" id="UP000306340">
    <property type="component" value="Unassembled WGS sequence"/>
</dbReference>
<protein>
    <submittedName>
        <fullName evidence="9">Glycosyl transferase family protein</fullName>
    </submittedName>
</protein>
<proteinExistence type="inferred from homology"/>
<organism evidence="9 10">
    <name type="scientific">Cereibacter changlensis</name>
    <dbReference type="NCBI Taxonomy" id="402884"/>
    <lineage>
        <taxon>Bacteria</taxon>
        <taxon>Pseudomonadati</taxon>
        <taxon>Pseudomonadota</taxon>
        <taxon>Alphaproteobacteria</taxon>
        <taxon>Rhodobacterales</taxon>
        <taxon>Paracoccaceae</taxon>
        <taxon>Cereibacter</taxon>
    </lineage>
</organism>
<keyword evidence="2" id="KW-0328">Glycosyltransferase</keyword>
<dbReference type="Pfam" id="PF00126">
    <property type="entry name" value="HTH_1"/>
    <property type="match status" value="1"/>
</dbReference>
<keyword evidence="4" id="KW-0805">Transcription regulation</keyword>
<keyword evidence="5" id="KW-0238">DNA-binding</keyword>
<evidence type="ECO:0000256" key="6">
    <source>
        <dbReference type="ARBA" id="ARBA00023163"/>
    </source>
</evidence>
<dbReference type="Pfam" id="PF02885">
    <property type="entry name" value="Glycos_trans_3N"/>
    <property type="match status" value="1"/>
</dbReference>
<dbReference type="NCBIfam" id="NF006564">
    <property type="entry name" value="PRK09071.1"/>
    <property type="match status" value="1"/>
</dbReference>
<dbReference type="InterPro" id="IPR036388">
    <property type="entry name" value="WH-like_DNA-bd_sf"/>
</dbReference>
<evidence type="ECO:0000256" key="5">
    <source>
        <dbReference type="ARBA" id="ARBA00023125"/>
    </source>
</evidence>
<dbReference type="InterPro" id="IPR035902">
    <property type="entry name" value="Nuc_phospho_transferase"/>
</dbReference>
<dbReference type="SUPFAM" id="SSF47648">
    <property type="entry name" value="Nucleoside phosphorylase/phosphoribosyltransferase N-terminal domain"/>
    <property type="match status" value="1"/>
</dbReference>
<evidence type="ECO:0000256" key="1">
    <source>
        <dbReference type="ARBA" id="ARBA00009437"/>
    </source>
</evidence>
<gene>
    <name evidence="9" type="ORF">FAZ78_07025</name>
</gene>
<comment type="caution">
    <text evidence="9">The sequence shown here is derived from an EMBL/GenBank/DDBJ whole genome shotgun (WGS) entry which is preliminary data.</text>
</comment>
<dbReference type="Gene3D" id="1.10.10.10">
    <property type="entry name" value="Winged helix-like DNA-binding domain superfamily/Winged helix DNA-binding domain"/>
    <property type="match status" value="1"/>
</dbReference>
<dbReference type="SUPFAM" id="SSF52418">
    <property type="entry name" value="Nucleoside phosphorylase/phosphoribosyltransferase catalytic domain"/>
    <property type="match status" value="1"/>
</dbReference>
<evidence type="ECO:0000256" key="2">
    <source>
        <dbReference type="ARBA" id="ARBA00022676"/>
    </source>
</evidence>
<dbReference type="InterPro" id="IPR000847">
    <property type="entry name" value="LysR_HTH_N"/>
</dbReference>
<dbReference type="EMBL" id="SWAU01000047">
    <property type="protein sequence ID" value="TKA97264.1"/>
    <property type="molecule type" value="Genomic_DNA"/>
</dbReference>
<comment type="similarity">
    <text evidence="1">Belongs to the LysR transcriptional regulatory family.</text>
</comment>
<keyword evidence="6" id="KW-0804">Transcription</keyword>
<evidence type="ECO:0000256" key="3">
    <source>
        <dbReference type="ARBA" id="ARBA00022679"/>
    </source>
</evidence>
<evidence type="ECO:0000256" key="7">
    <source>
        <dbReference type="SAM" id="MobiDB-lite"/>
    </source>
</evidence>
<dbReference type="RefSeq" id="WP_136791910.1">
    <property type="nucleotide sequence ID" value="NZ_SWAU01000047.1"/>
</dbReference>
<dbReference type="Gene3D" id="1.20.970.10">
    <property type="entry name" value="Transferase, Pyrimidine Nucleoside Phosphorylase, Chain C"/>
    <property type="match status" value="1"/>
</dbReference>
<dbReference type="AlphaFoldDB" id="A0A4U0Z410"/>
<dbReference type="PANTHER" id="PTHR30118">
    <property type="entry name" value="HTH-TYPE TRANSCRIPTIONAL REGULATOR LEUO-RELATED"/>
    <property type="match status" value="1"/>
</dbReference>
<dbReference type="InterPro" id="IPR017459">
    <property type="entry name" value="Glycosyl_Trfase_fam3_N_dom"/>
</dbReference>
<dbReference type="InterPro" id="IPR036320">
    <property type="entry name" value="Glycosyl_Trfase_fam3_N_dom_sf"/>
</dbReference>
<dbReference type="GO" id="GO:0003677">
    <property type="term" value="F:DNA binding"/>
    <property type="evidence" value="ECO:0007669"/>
    <property type="project" value="UniProtKB-KW"/>
</dbReference>
<dbReference type="GO" id="GO:0003700">
    <property type="term" value="F:DNA-binding transcription factor activity"/>
    <property type="evidence" value="ECO:0007669"/>
    <property type="project" value="InterPro"/>
</dbReference>
<feature type="region of interest" description="Disordered" evidence="7">
    <location>
        <begin position="1"/>
        <end position="30"/>
    </location>
</feature>
<evidence type="ECO:0000313" key="10">
    <source>
        <dbReference type="Proteomes" id="UP000306340"/>
    </source>
</evidence>
<feature type="domain" description="HTH lysR-type" evidence="8">
    <location>
        <begin position="37"/>
        <end position="92"/>
    </location>
</feature>
<dbReference type="PROSITE" id="PS50931">
    <property type="entry name" value="HTH_LYSR"/>
    <property type="match status" value="1"/>
</dbReference>
<evidence type="ECO:0000313" key="9">
    <source>
        <dbReference type="EMBL" id="TKA97264.1"/>
    </source>
</evidence>
<keyword evidence="3 9" id="KW-0808">Transferase</keyword>
<reference evidence="9 10" key="1">
    <citation type="submission" date="2019-04" db="EMBL/GenBank/DDBJ databases">
        <title>Crypto-aerobic microbial life in anoxic (sulfidic) marine sediments.</title>
        <authorList>
            <person name="Bhattacharya S."/>
            <person name="Roy C."/>
            <person name="Mondal N."/>
            <person name="Sarkar J."/>
            <person name="Mandal S."/>
            <person name="Rameez M.J."/>
            <person name="Ghosh W."/>
        </authorList>
    </citation>
    <scope>NUCLEOTIDE SEQUENCE [LARGE SCALE GENOMIC DNA]</scope>
    <source>
        <strain evidence="9 10">SBBC</strain>
    </source>
</reference>
<evidence type="ECO:0000256" key="4">
    <source>
        <dbReference type="ARBA" id="ARBA00023015"/>
    </source>
</evidence>
<accession>A0A4U0Z410</accession>
<evidence type="ECO:0000259" key="8">
    <source>
        <dbReference type="PROSITE" id="PS50931"/>
    </source>
</evidence>
<dbReference type="SUPFAM" id="SSF46785">
    <property type="entry name" value="Winged helix' DNA-binding domain"/>
    <property type="match status" value="1"/>
</dbReference>
<dbReference type="Gene3D" id="3.40.1030.10">
    <property type="entry name" value="Nucleoside phosphorylase/phosphoribosyltransferase catalytic domain"/>
    <property type="match status" value="1"/>
</dbReference>
<dbReference type="InterPro" id="IPR036390">
    <property type="entry name" value="WH_DNA-bd_sf"/>
</dbReference>
<dbReference type="PANTHER" id="PTHR30118:SF15">
    <property type="entry name" value="TRANSCRIPTIONAL REGULATORY PROTEIN"/>
    <property type="match status" value="1"/>
</dbReference>
<name>A0A4U0Z410_9RHOB</name>